<dbReference type="Gene3D" id="3.80.10.10">
    <property type="entry name" value="Ribonuclease Inhibitor"/>
    <property type="match status" value="1"/>
</dbReference>
<evidence type="ECO:0000256" key="2">
    <source>
        <dbReference type="ARBA" id="ARBA00001946"/>
    </source>
</evidence>
<evidence type="ECO:0000256" key="18">
    <source>
        <dbReference type="ARBA" id="ARBA00023242"/>
    </source>
</evidence>
<dbReference type="InterPro" id="IPR036691">
    <property type="entry name" value="Endo/exonu/phosph_ase_sf"/>
</dbReference>
<evidence type="ECO:0000256" key="3">
    <source>
        <dbReference type="ARBA" id="ARBA00004123"/>
    </source>
</evidence>
<feature type="region of interest" description="Disordered" evidence="22">
    <location>
        <begin position="1115"/>
        <end position="1155"/>
    </location>
</feature>
<dbReference type="GO" id="GO:0004535">
    <property type="term" value="F:poly(A)-specific ribonuclease activity"/>
    <property type="evidence" value="ECO:0007669"/>
    <property type="project" value="UniProtKB-EC"/>
</dbReference>
<evidence type="ECO:0000256" key="4">
    <source>
        <dbReference type="ARBA" id="ARBA00004496"/>
    </source>
</evidence>
<feature type="region of interest" description="Disordered" evidence="22">
    <location>
        <begin position="373"/>
        <end position="395"/>
    </location>
</feature>
<dbReference type="STRING" id="1176355.A0A4Q9M1G4"/>
<dbReference type="OrthoDB" id="428734at2759"/>
<dbReference type="SMART" id="SM00369">
    <property type="entry name" value="LRR_TYP"/>
    <property type="match status" value="3"/>
</dbReference>
<dbReference type="AlphaFoldDB" id="A0A4Q9M1G4"/>
<reference evidence="24 25" key="1">
    <citation type="submission" date="2017-12" db="EMBL/GenBank/DDBJ databases">
        <authorList>
            <person name="Pombert J.-F."/>
            <person name="Haag K.L."/>
            <person name="Ebert D."/>
        </authorList>
    </citation>
    <scope>NUCLEOTIDE SEQUENCE [LARGE SCALE GENOMIC DNA]</scope>
    <source>
        <strain evidence="24">IL-G-3</strain>
    </source>
</reference>
<dbReference type="InterPro" id="IPR032675">
    <property type="entry name" value="LRR_dom_sf"/>
</dbReference>
<feature type="domain" description="Endonuclease/exonuclease/phosphatase" evidence="23">
    <location>
        <begin position="180"/>
        <end position="627"/>
    </location>
</feature>
<keyword evidence="12" id="KW-0378">Hydrolase</keyword>
<evidence type="ECO:0000256" key="9">
    <source>
        <dbReference type="ARBA" id="ARBA00022722"/>
    </source>
</evidence>
<evidence type="ECO:0000256" key="15">
    <source>
        <dbReference type="ARBA" id="ARBA00022884"/>
    </source>
</evidence>
<keyword evidence="7" id="KW-0963">Cytoplasm</keyword>
<keyword evidence="18" id="KW-0539">Nucleus</keyword>
<dbReference type="PANTHER" id="PTHR12121:SF100">
    <property type="entry name" value="POLY(A)-SPECIFIC RIBONUCLEASE"/>
    <property type="match status" value="1"/>
</dbReference>
<dbReference type="GO" id="GO:0046872">
    <property type="term" value="F:metal ion binding"/>
    <property type="evidence" value="ECO:0007669"/>
    <property type="project" value="UniProtKB-KW"/>
</dbReference>
<sequence length="1155" mass="132443">MDDPYTPKKRPFKQKISPLRYKTPTTESWDGLDISNQGIKNISSYLFTLTFIKHLYINNNSLSSIPPSISLLKNLIVLDISRNYLRSLPNEIFLLNNLRELHASDNMISSIPLQIGSLYQLQRLNLNNNPLIEPYNTLYLESENSLLSFCRENNTVYPIPSPREWIEYESCCGLSITVGSYNILCPSYATSTFYKYVPSWILSWENRRDSILQQIIEYNVDILCIQEMDANSYNEYFNPSLCSSVVGGGVGGVGGGVSSSLEISKETNKEQYKEQYKETSKEHYNHYNKTYNSLFYPKSRYRSMDNKNKGNVDGCAIFYNKNLFSCLESKCVEFNTTVLSDKRFYEKGDILNRNVNKDNIGVITILEVKRGGNAGRGGGSRDSSRDSNRIDSSSNIKDNIRDTKDYANTNIRDTTNTKDYIKDTKDTYVVVANVHLCWDPEYTDVKLFQSILIIEELEILVQKYKNKGKVCIFLCGDFNSLKNTNVYKMICTGRIDNSSGVGYDSRVDSKIDNRIDSNNTTYNILNNQSNNISNTDTNNNNQPNITNTFNGFDYGPYNNGFTHNLLLSDTHENTLNDATCYTPGFKGVIDYIFYGGEVKVNGVLTGVDEEYFSKVVGLPSVHLPSDHVFIGGKYVIRDDLFLFIDYLKLLAEDGQTLEEMTEEVKVVVNNIGLAINKGKSASNDPCCEDTATLLEGIGVYKYLGIIEDSRGILKSKSFEEVQTKLIARVERLCRRGLNTRNLFQVINQLDDAVRVVLVKNKIHLRPGCKERLYLPRKELGRDLHSFEFKNEHMLLQLLDCLEKHKDTSTRKAEILKVENNNKTHLSLIKNFLKIKYGLAEEVTKKKLEEAQLANLYNEIKNRKLHSKLYSARNNELVSVNDSSRWLKKGSVRPCDEAVFCYIQNRNLFWGAEGMYVKKCLVMTINRRHNEVVRCIHLLLLNKYKFKSSKRIRSHSVQEILDNEYAEIRIDTRIKTDVKIPCNRPDIFILDKRQNRITLIEVGITSQDSLQIVETEKLRKYDLLANELGLIYKCSVEIIPYVITLNGIVTKYHKTYVKRLQIPMNVEAYIQSIVLKKTVETTSFDRRIGHESGPNAQESWERASLSVILGAEMHKQPIPPLKQVDNEEDDEPTTNTNEELEEEEEIEVVKEVEENM</sequence>
<dbReference type="SUPFAM" id="SSF52058">
    <property type="entry name" value="L domain-like"/>
    <property type="match status" value="1"/>
</dbReference>
<name>A0A4Q9M1G4_9MICR</name>
<keyword evidence="9" id="KW-0540">Nuclease</keyword>
<accession>A0A4Q9M1G4</accession>
<dbReference type="GO" id="GO:0003723">
    <property type="term" value="F:RNA binding"/>
    <property type="evidence" value="ECO:0007669"/>
    <property type="project" value="UniProtKB-KW"/>
</dbReference>
<keyword evidence="11" id="KW-0677">Repeat</keyword>
<keyword evidence="15" id="KW-0694">RNA-binding</keyword>
<evidence type="ECO:0000256" key="14">
    <source>
        <dbReference type="ARBA" id="ARBA00022842"/>
    </source>
</evidence>
<dbReference type="Gene3D" id="3.60.10.10">
    <property type="entry name" value="Endonuclease/exonuclease/phosphatase"/>
    <property type="match status" value="2"/>
</dbReference>
<keyword evidence="25" id="KW-1185">Reference proteome</keyword>
<evidence type="ECO:0000256" key="12">
    <source>
        <dbReference type="ARBA" id="ARBA00022801"/>
    </source>
</evidence>
<dbReference type="Proteomes" id="UP000292282">
    <property type="component" value="Unassembled WGS sequence"/>
</dbReference>
<protein>
    <recommendedName>
        <fullName evidence="6">poly(A)-specific ribonuclease</fullName>
        <ecNumber evidence="6">3.1.13.4</ecNumber>
    </recommendedName>
    <alternativeName>
        <fullName evidence="19">Carbon catabolite repressor protein 4</fullName>
    </alternativeName>
    <alternativeName>
        <fullName evidence="20">Cytoplasmic deadenylase</fullName>
    </alternativeName>
    <alternativeName>
        <fullName evidence="21">Glucose-repressible alcohol dehydrogenase transcriptional effector</fullName>
    </alternativeName>
</protein>
<keyword evidence="17" id="KW-0804">Transcription</keyword>
<evidence type="ECO:0000256" key="17">
    <source>
        <dbReference type="ARBA" id="ARBA00023163"/>
    </source>
</evidence>
<evidence type="ECO:0000256" key="16">
    <source>
        <dbReference type="ARBA" id="ARBA00023015"/>
    </source>
</evidence>
<feature type="compositionally biased region" description="Basic and acidic residues" evidence="22">
    <location>
        <begin position="1146"/>
        <end position="1155"/>
    </location>
</feature>
<comment type="caution">
    <text evidence="24">The sequence shown here is derived from an EMBL/GenBank/DDBJ whole genome shotgun (WGS) entry which is preliminary data.</text>
</comment>
<evidence type="ECO:0000256" key="6">
    <source>
        <dbReference type="ARBA" id="ARBA00012161"/>
    </source>
</evidence>
<dbReference type="GO" id="GO:0005634">
    <property type="term" value="C:nucleus"/>
    <property type="evidence" value="ECO:0007669"/>
    <property type="project" value="UniProtKB-SubCell"/>
</dbReference>
<dbReference type="PROSITE" id="PS51450">
    <property type="entry name" value="LRR"/>
    <property type="match status" value="3"/>
</dbReference>
<dbReference type="EMBL" id="PITK01000302">
    <property type="protein sequence ID" value="TBU15971.1"/>
    <property type="molecule type" value="Genomic_DNA"/>
</dbReference>
<keyword evidence="13" id="KW-0269">Exonuclease</keyword>
<dbReference type="EC" id="3.1.13.4" evidence="6"/>
<evidence type="ECO:0000256" key="20">
    <source>
        <dbReference type="ARBA" id="ARBA00031469"/>
    </source>
</evidence>
<dbReference type="InterPro" id="IPR050410">
    <property type="entry name" value="CCR4/nocturin_mRNA_transcr"/>
</dbReference>
<dbReference type="SUPFAM" id="SSF56219">
    <property type="entry name" value="DNase I-like"/>
    <property type="match status" value="1"/>
</dbReference>
<comment type="subcellular location">
    <subcellularLocation>
        <location evidence="4">Cytoplasm</location>
    </subcellularLocation>
    <subcellularLocation>
        <location evidence="3">Nucleus</location>
    </subcellularLocation>
</comment>
<dbReference type="Pfam" id="PF03372">
    <property type="entry name" value="Exo_endo_phos"/>
    <property type="match status" value="1"/>
</dbReference>
<gene>
    <name evidence="24" type="ORF">CWI38_0302p0010</name>
</gene>
<dbReference type="InterPro" id="IPR005135">
    <property type="entry name" value="Endo/exonuclease/phosphatase"/>
</dbReference>
<comment type="catalytic activity">
    <reaction evidence="1">
        <text>Exonucleolytic cleavage of poly(A) to 5'-AMP.</text>
        <dbReference type="EC" id="3.1.13.4"/>
    </reaction>
</comment>
<dbReference type="PANTHER" id="PTHR12121">
    <property type="entry name" value="CARBON CATABOLITE REPRESSOR PROTEIN 4"/>
    <property type="match status" value="1"/>
</dbReference>
<dbReference type="VEuPathDB" id="MicrosporidiaDB:CWI38_0302p0010"/>
<feature type="compositionally biased region" description="Acidic residues" evidence="22">
    <location>
        <begin position="1125"/>
        <end position="1145"/>
    </location>
</feature>
<comment type="cofactor">
    <cofactor evidence="2">
        <name>Mg(2+)</name>
        <dbReference type="ChEBI" id="CHEBI:18420"/>
    </cofactor>
</comment>
<comment type="similarity">
    <text evidence="5">Belongs to the CCR4/nocturin family.</text>
</comment>
<evidence type="ECO:0000256" key="21">
    <source>
        <dbReference type="ARBA" id="ARBA00033317"/>
    </source>
</evidence>
<evidence type="ECO:0000259" key="23">
    <source>
        <dbReference type="Pfam" id="PF03372"/>
    </source>
</evidence>
<dbReference type="GO" id="GO:0005737">
    <property type="term" value="C:cytoplasm"/>
    <property type="evidence" value="ECO:0007669"/>
    <property type="project" value="UniProtKB-SubCell"/>
</dbReference>
<keyword evidence="16" id="KW-0805">Transcription regulation</keyword>
<evidence type="ECO:0000256" key="19">
    <source>
        <dbReference type="ARBA" id="ARBA00030493"/>
    </source>
</evidence>
<evidence type="ECO:0000256" key="1">
    <source>
        <dbReference type="ARBA" id="ARBA00001663"/>
    </source>
</evidence>
<evidence type="ECO:0000313" key="24">
    <source>
        <dbReference type="EMBL" id="TBU15971.1"/>
    </source>
</evidence>
<keyword evidence="14" id="KW-0460">Magnesium</keyword>
<dbReference type="InterPro" id="IPR003591">
    <property type="entry name" value="Leu-rich_rpt_typical-subtyp"/>
</dbReference>
<evidence type="ECO:0000256" key="10">
    <source>
        <dbReference type="ARBA" id="ARBA00022723"/>
    </source>
</evidence>
<evidence type="ECO:0000256" key="11">
    <source>
        <dbReference type="ARBA" id="ARBA00022737"/>
    </source>
</evidence>
<evidence type="ECO:0000256" key="5">
    <source>
        <dbReference type="ARBA" id="ARBA00010774"/>
    </source>
</evidence>
<proteinExistence type="inferred from homology"/>
<evidence type="ECO:0000256" key="13">
    <source>
        <dbReference type="ARBA" id="ARBA00022839"/>
    </source>
</evidence>
<keyword evidence="8" id="KW-0433">Leucine-rich repeat</keyword>
<evidence type="ECO:0000256" key="7">
    <source>
        <dbReference type="ARBA" id="ARBA00022490"/>
    </source>
</evidence>
<evidence type="ECO:0000313" key="25">
    <source>
        <dbReference type="Proteomes" id="UP000292282"/>
    </source>
</evidence>
<evidence type="ECO:0000256" key="22">
    <source>
        <dbReference type="SAM" id="MobiDB-lite"/>
    </source>
</evidence>
<organism evidence="24 25">
    <name type="scientific">Hamiltosporidium tvaerminnensis</name>
    <dbReference type="NCBI Taxonomy" id="1176355"/>
    <lineage>
        <taxon>Eukaryota</taxon>
        <taxon>Fungi</taxon>
        <taxon>Fungi incertae sedis</taxon>
        <taxon>Microsporidia</taxon>
        <taxon>Dubosqiidae</taxon>
        <taxon>Hamiltosporidium</taxon>
    </lineage>
</organism>
<evidence type="ECO:0000256" key="8">
    <source>
        <dbReference type="ARBA" id="ARBA00022614"/>
    </source>
</evidence>
<dbReference type="InterPro" id="IPR001611">
    <property type="entry name" value="Leu-rich_rpt"/>
</dbReference>
<keyword evidence="10" id="KW-0479">Metal-binding</keyword>